<dbReference type="Proteomes" id="UP000193067">
    <property type="component" value="Unassembled WGS sequence"/>
</dbReference>
<accession>A0A1Y2IIR9</accession>
<reference evidence="1 2" key="1">
    <citation type="journal article" date="2015" name="Biotechnol. Biofuels">
        <title>Enhanced degradation of softwood versus hardwood by the white-rot fungus Pycnoporus coccineus.</title>
        <authorList>
            <person name="Couturier M."/>
            <person name="Navarro D."/>
            <person name="Chevret D."/>
            <person name="Henrissat B."/>
            <person name="Piumi F."/>
            <person name="Ruiz-Duenas F.J."/>
            <person name="Martinez A.T."/>
            <person name="Grigoriev I.V."/>
            <person name="Riley R."/>
            <person name="Lipzen A."/>
            <person name="Berrin J.G."/>
            <person name="Master E.R."/>
            <person name="Rosso M.N."/>
        </authorList>
    </citation>
    <scope>NUCLEOTIDE SEQUENCE [LARGE SCALE GENOMIC DNA]</scope>
    <source>
        <strain evidence="1 2">BRFM310</strain>
    </source>
</reference>
<gene>
    <name evidence="1" type="ORF">PYCCODRAFT_1436849</name>
</gene>
<name>A0A1Y2IIR9_TRAC3</name>
<sequence>MTAIRYHRGRTLTLASTFFLVIPPKFHAVVHFVSRLVGQQRLPDDHAYALLPRSQLVATTLGWHACNCLSPCPTAVSLR</sequence>
<proteinExistence type="predicted"/>
<dbReference type="AlphaFoldDB" id="A0A1Y2IIR9"/>
<keyword evidence="2" id="KW-1185">Reference proteome</keyword>
<evidence type="ECO:0000313" key="1">
    <source>
        <dbReference type="EMBL" id="OSD01076.1"/>
    </source>
</evidence>
<protein>
    <submittedName>
        <fullName evidence="1">Uncharacterized protein</fullName>
    </submittedName>
</protein>
<organism evidence="1 2">
    <name type="scientific">Trametes coccinea (strain BRFM310)</name>
    <name type="common">Pycnoporus coccineus</name>
    <dbReference type="NCBI Taxonomy" id="1353009"/>
    <lineage>
        <taxon>Eukaryota</taxon>
        <taxon>Fungi</taxon>
        <taxon>Dikarya</taxon>
        <taxon>Basidiomycota</taxon>
        <taxon>Agaricomycotina</taxon>
        <taxon>Agaricomycetes</taxon>
        <taxon>Polyporales</taxon>
        <taxon>Polyporaceae</taxon>
        <taxon>Trametes</taxon>
    </lineage>
</organism>
<evidence type="ECO:0000313" key="2">
    <source>
        <dbReference type="Proteomes" id="UP000193067"/>
    </source>
</evidence>
<dbReference type="EMBL" id="KZ084114">
    <property type="protein sequence ID" value="OSD01076.1"/>
    <property type="molecule type" value="Genomic_DNA"/>
</dbReference>